<protein>
    <submittedName>
        <fullName evidence="1">Uncharacterized protein</fullName>
    </submittedName>
</protein>
<keyword evidence="2" id="KW-1185">Reference proteome</keyword>
<name>A0ABT7UB40_9FIRM</name>
<reference evidence="1 2" key="2">
    <citation type="submission" date="2023-06" db="EMBL/GenBank/DDBJ databases">
        <title>Identification and characterization of horizontal gene transfer across gut microbiota members of farm animals based on homology search.</title>
        <authorList>
            <person name="Schwarzerova J."/>
            <person name="Nykrynova M."/>
            <person name="Jureckova K."/>
            <person name="Cejkova D."/>
            <person name="Rychlik I."/>
        </authorList>
    </citation>
    <scope>NUCLEOTIDE SEQUENCE [LARGE SCALE GENOMIC DNA]</scope>
    <source>
        <strain evidence="1 2">ET39</strain>
    </source>
</reference>
<proteinExistence type="predicted"/>
<reference evidence="2" key="1">
    <citation type="submission" date="2023-06" db="EMBL/GenBank/DDBJ databases">
        <title>Identification and characterization of horizontal gene transfer across gut microbiota members of farm animals based on homology search.</title>
        <authorList>
            <person name="Zeman M."/>
            <person name="Kubasova T."/>
            <person name="Jahodarova E."/>
            <person name="Nykrynova M."/>
            <person name="Rychlik I."/>
        </authorList>
    </citation>
    <scope>NUCLEOTIDE SEQUENCE [LARGE SCALE GENOMIC DNA]</scope>
    <source>
        <strain evidence="2">ET39</strain>
    </source>
</reference>
<organism evidence="1 2">
    <name type="scientific">Amedibacillus dolichus</name>
    <dbReference type="NCBI Taxonomy" id="31971"/>
    <lineage>
        <taxon>Bacteria</taxon>
        <taxon>Bacillati</taxon>
        <taxon>Bacillota</taxon>
        <taxon>Erysipelotrichia</taxon>
        <taxon>Erysipelotrichales</taxon>
        <taxon>Erysipelotrichaceae</taxon>
        <taxon>Amedibacillus</taxon>
    </lineage>
</organism>
<evidence type="ECO:0000313" key="2">
    <source>
        <dbReference type="Proteomes" id="UP001529340"/>
    </source>
</evidence>
<dbReference type="RefSeq" id="WP_289607327.1">
    <property type="nucleotide sequence ID" value="NZ_JAUDCG010000013.1"/>
</dbReference>
<sequence>MAIYDILAAHRDQRDGGDICSFNGYLEDYLGIIEEDETKKKETEVLRYLHTLDENLRVCTDLHLSINREAIANQIIRYKDAFKMPDGEICVPYIIYGKDENSQRASILLFGEREDYIFAKAYYYVISEPDNLYEGTRNEIISMIYDEEMEDVFKETMERYFVKKEKAGLVQRVADRRLFKDYDDMIALAKERGDQLQEEAKKELPTLGDDAQPAIYRYIMKWFLLKKFSYVQFMMDKRKLQDVFEGNVKKQRHGAKDRSDAISFISYREMWQIAKGLSDGSPRDAQAEQDA</sequence>
<evidence type="ECO:0000313" key="1">
    <source>
        <dbReference type="EMBL" id="MDM8156860.1"/>
    </source>
</evidence>
<accession>A0ABT7UB40</accession>
<gene>
    <name evidence="1" type="ORF">QUV96_04320</name>
</gene>
<dbReference type="Proteomes" id="UP001529340">
    <property type="component" value="Unassembled WGS sequence"/>
</dbReference>
<comment type="caution">
    <text evidence="1">The sequence shown here is derived from an EMBL/GenBank/DDBJ whole genome shotgun (WGS) entry which is preliminary data.</text>
</comment>
<dbReference type="EMBL" id="JAUDCG010000013">
    <property type="protein sequence ID" value="MDM8156860.1"/>
    <property type="molecule type" value="Genomic_DNA"/>
</dbReference>